<protein>
    <recommendedName>
        <fullName evidence="3">Retrotransposon gag domain-containing protein</fullName>
    </recommendedName>
</protein>
<proteinExistence type="predicted"/>
<accession>A0A4Y2S4M3</accession>
<evidence type="ECO:0008006" key="3">
    <source>
        <dbReference type="Google" id="ProtNLM"/>
    </source>
</evidence>
<gene>
    <name evidence="1" type="ORF">AVEN_172284_1</name>
</gene>
<dbReference type="AlphaFoldDB" id="A0A4Y2S4M3"/>
<dbReference type="EMBL" id="BGPR01019653">
    <property type="protein sequence ID" value="GBN82556.1"/>
    <property type="molecule type" value="Genomic_DNA"/>
</dbReference>
<organism evidence="1 2">
    <name type="scientific">Araneus ventricosus</name>
    <name type="common">Orbweaver spider</name>
    <name type="synonym">Epeira ventricosa</name>
    <dbReference type="NCBI Taxonomy" id="182803"/>
    <lineage>
        <taxon>Eukaryota</taxon>
        <taxon>Metazoa</taxon>
        <taxon>Ecdysozoa</taxon>
        <taxon>Arthropoda</taxon>
        <taxon>Chelicerata</taxon>
        <taxon>Arachnida</taxon>
        <taxon>Araneae</taxon>
        <taxon>Araneomorphae</taxon>
        <taxon>Entelegynae</taxon>
        <taxon>Araneoidea</taxon>
        <taxon>Araneidae</taxon>
        <taxon>Araneus</taxon>
    </lineage>
</organism>
<dbReference type="PANTHER" id="PTHR45823:SF1">
    <property type="entry name" value="T-SNARE COILED-COIL HOMOLOGY DOMAIN-CONTAINING PROTEIN"/>
    <property type="match status" value="1"/>
</dbReference>
<evidence type="ECO:0000313" key="1">
    <source>
        <dbReference type="EMBL" id="GBN82556.1"/>
    </source>
</evidence>
<keyword evidence="2" id="KW-1185">Reference proteome</keyword>
<dbReference type="OrthoDB" id="5957375at2759"/>
<reference evidence="1 2" key="1">
    <citation type="journal article" date="2019" name="Sci. Rep.">
        <title>Orb-weaving spider Araneus ventricosus genome elucidates the spidroin gene catalogue.</title>
        <authorList>
            <person name="Kono N."/>
            <person name="Nakamura H."/>
            <person name="Ohtoshi R."/>
            <person name="Moran D.A.P."/>
            <person name="Shinohara A."/>
            <person name="Yoshida Y."/>
            <person name="Fujiwara M."/>
            <person name="Mori M."/>
            <person name="Tomita M."/>
            <person name="Arakawa K."/>
        </authorList>
    </citation>
    <scope>NUCLEOTIDE SEQUENCE [LARGE SCALE GENOMIC DNA]</scope>
</reference>
<dbReference type="Proteomes" id="UP000499080">
    <property type="component" value="Unassembled WGS sequence"/>
</dbReference>
<dbReference type="PANTHER" id="PTHR45823">
    <property type="entry name" value="T-SNARE COILED-COIL HOMOLOGY DOMAIN-CONTAINING PROTEIN"/>
    <property type="match status" value="1"/>
</dbReference>
<name>A0A4Y2S4M3_ARAVE</name>
<comment type="caution">
    <text evidence="1">The sequence shown here is derived from an EMBL/GenBank/DDBJ whole genome shotgun (WGS) entry which is preliminary data.</text>
</comment>
<sequence>MDEKFEKLFAMMAEMKAGLEDKMEAGQEEMRPGQERLEHEMRSGQEEIKSQIQAHAESQVEEMKIHVFGCIGKIEEEVQSSPEFISSRPTVKPLTFDGKTSWTVFKAQFDVVSSTNGWTDFVKISQLVASLRRSAAKVLQGIPADKLTDLTTIENALESRFGDSHLTQFYRTELKTRRQKPGESLQELSADVERLMSMAYAECPPDVRQSLATQYFVDAIREEDTQHSTRLMDAKDLKSSLACSMKYEAARTVSKTSSTSDQWRRRIIRVEKEMINLNSSLTGWKNY</sequence>
<evidence type="ECO:0000313" key="2">
    <source>
        <dbReference type="Proteomes" id="UP000499080"/>
    </source>
</evidence>